<organism evidence="1 2">
    <name type="scientific">Tautonia sociabilis</name>
    <dbReference type="NCBI Taxonomy" id="2080755"/>
    <lineage>
        <taxon>Bacteria</taxon>
        <taxon>Pseudomonadati</taxon>
        <taxon>Planctomycetota</taxon>
        <taxon>Planctomycetia</taxon>
        <taxon>Isosphaerales</taxon>
        <taxon>Isosphaeraceae</taxon>
        <taxon>Tautonia</taxon>
    </lineage>
</organism>
<protein>
    <submittedName>
        <fullName evidence="1">Uncharacterized protein</fullName>
    </submittedName>
</protein>
<evidence type="ECO:0000313" key="1">
    <source>
        <dbReference type="EMBL" id="RUL81326.1"/>
    </source>
</evidence>
<dbReference type="EMBL" id="RYZH01000098">
    <property type="protein sequence ID" value="RUL81326.1"/>
    <property type="molecule type" value="Genomic_DNA"/>
</dbReference>
<sequence>MSDRISGHRPARTRFRPSVGDTLERRALMSTLTPGALFLQRRAMLAQQLMIGQRGRVARAVTAAGSAVTVTDTDGERYRVQLTGEGGITSSSLPDGRIALVVRGTNTLSQLDVIPMFRPRVREGSHTFGPYKLFGDGVLDIGLLDVYGPINGIFGFNTAKLSGPLLVRDAATVDRIALAELTPGSSIQVGGTLNQLEVLRSANFAGAGTGISTGLDLNVLNVGGYLTLAEGANITIGRDLGLVEQAASGTGRGGQGARIDGGVLIAEGSQWRIVRNLAAPLVDLGDFVGASRFNVGNPFPASYFQVVGTIVP</sequence>
<dbReference type="Proteomes" id="UP000280296">
    <property type="component" value="Unassembled WGS sequence"/>
</dbReference>
<name>A0A432MD31_9BACT</name>
<dbReference type="RefSeq" id="WP_126728230.1">
    <property type="nucleotide sequence ID" value="NZ_RYZH01000098.1"/>
</dbReference>
<reference evidence="1 2" key="2">
    <citation type="submission" date="2019-01" db="EMBL/GenBank/DDBJ databases">
        <title>Tautonia sociabilis, a novel thermotolerant planctomycete of Isosphaeraceae family, isolated from a 4000 m deep subterranean habitat.</title>
        <authorList>
            <person name="Kovaleva O.L."/>
            <person name="Elcheninov A.G."/>
            <person name="Van Heerden E."/>
            <person name="Toshchakov S.V."/>
            <person name="Novikov A."/>
            <person name="Bonch-Osmolovskaya E.A."/>
            <person name="Kublanov I.V."/>
        </authorList>
    </citation>
    <scope>NUCLEOTIDE SEQUENCE [LARGE SCALE GENOMIC DNA]</scope>
    <source>
        <strain evidence="1 2">GM2012</strain>
    </source>
</reference>
<proteinExistence type="predicted"/>
<dbReference type="AlphaFoldDB" id="A0A432MD31"/>
<comment type="caution">
    <text evidence="1">The sequence shown here is derived from an EMBL/GenBank/DDBJ whole genome shotgun (WGS) entry which is preliminary data.</text>
</comment>
<gene>
    <name evidence="1" type="ORF">TsocGM_25235</name>
</gene>
<evidence type="ECO:0000313" key="2">
    <source>
        <dbReference type="Proteomes" id="UP000280296"/>
    </source>
</evidence>
<keyword evidence="2" id="KW-1185">Reference proteome</keyword>
<dbReference type="OrthoDB" id="259937at2"/>
<reference evidence="1 2" key="1">
    <citation type="submission" date="2018-12" db="EMBL/GenBank/DDBJ databases">
        <authorList>
            <person name="Toschakov S.V."/>
        </authorList>
    </citation>
    <scope>NUCLEOTIDE SEQUENCE [LARGE SCALE GENOMIC DNA]</scope>
    <source>
        <strain evidence="1 2">GM2012</strain>
    </source>
</reference>
<accession>A0A432MD31</accession>